<dbReference type="Pfam" id="PF07986">
    <property type="entry name" value="TBCC"/>
    <property type="match status" value="1"/>
</dbReference>
<feature type="domain" description="C-CAP/cofactor C-like" evidence="2">
    <location>
        <begin position="374"/>
        <end position="510"/>
    </location>
</feature>
<dbReference type="InterPro" id="IPR036223">
    <property type="entry name" value="CAP_C_sf"/>
</dbReference>
<dbReference type="SUPFAM" id="SSF69340">
    <property type="entry name" value="C-terminal domain of adenylylcyclase associated protein"/>
    <property type="match status" value="1"/>
</dbReference>
<evidence type="ECO:0000256" key="1">
    <source>
        <dbReference type="ARBA" id="ARBA00008848"/>
    </source>
</evidence>
<accession>A0A9D5DF87</accession>
<organism evidence="3">
    <name type="scientific">Cryptosporidium canis</name>
    <dbReference type="NCBI Taxonomy" id="195482"/>
    <lineage>
        <taxon>Eukaryota</taxon>
        <taxon>Sar</taxon>
        <taxon>Alveolata</taxon>
        <taxon>Apicomplexa</taxon>
        <taxon>Conoidasida</taxon>
        <taxon>Coccidia</taxon>
        <taxon>Eucoccidiorida</taxon>
        <taxon>Eimeriorina</taxon>
        <taxon>Cryptosporidiidae</taxon>
        <taxon>Cryptosporidium</taxon>
    </lineage>
</organism>
<dbReference type="Proteomes" id="UP001067231">
    <property type="component" value="Unassembled WGS sequence"/>
</dbReference>
<proteinExistence type="inferred from homology"/>
<gene>
    <name evidence="3" type="ORF">OJ253_3315</name>
</gene>
<dbReference type="InterPro" id="IPR012945">
    <property type="entry name" value="Tubulin-bd_cofactor_C_dom"/>
</dbReference>
<dbReference type="InterPro" id="IPR017901">
    <property type="entry name" value="C-CAP_CF_C-like"/>
</dbReference>
<dbReference type="AlphaFoldDB" id="A0A9D5DF87"/>
<evidence type="ECO:0000259" key="2">
    <source>
        <dbReference type="PROSITE" id="PS51329"/>
    </source>
</evidence>
<dbReference type="InterPro" id="IPR016098">
    <property type="entry name" value="CAP/MinC_C"/>
</dbReference>
<evidence type="ECO:0000313" key="3">
    <source>
        <dbReference type="EMBL" id="KAJ1605140.1"/>
    </source>
</evidence>
<protein>
    <submittedName>
        <fullName evidence="3">Beta tubulin folding factor domain-containing protein</fullName>
    </submittedName>
</protein>
<sequence>MGFILLPNFEIVSQLYVGLDANQVRFSDEEMLFLYISLLREFAGFSEFLSFFQWQDFVYGQEHILGNRCLFRLSGSNSLQEKASGASIAFWTSKRSLLGSREMEELYLFTSESLNLYWARLSSVVLLRGVEWSPGAGAVGDCPIYYWMDERTFEGGGRACSQGGLREHRVAESLGVCFAMISLFILTQFMFLDKSRGVVDPPQSLYSKESCITVVKFFQRSLTALIRILSLFTLERSESGPDPRAVPAAFQLFFDKVDTGQEQEQGGCWPRSGRGVTGEGRGGGAGTIAISEFAIDAFNYHIVAGDPGEIQLCIFLNESSRVISRYILDDYYLISGARGGGGAVERVSYFLSSRVVRSVDYGGEEDARASEMDPEKEEVVHFGEARNIIISNSYNVDLYITEPVEYLALVNCSNCNVYCLDLVANISMERCRDSCMHADCMFATLTDCERVSIFLHSQFPPVLRSSDEITIGPYNIYCSNRKTSYISSYEAGLLTQSWRLPTSFLSNFKIIKPEKLFIVQLLDTKYGASPTSCEPSKFPLPPDFYENFTKRMEALELIRGLDTPSRERIGVFKIEEAGGSDWRLAIVFGEISDVQSS</sequence>
<reference evidence="3" key="1">
    <citation type="submission" date="2022-10" db="EMBL/GenBank/DDBJ databases">
        <title>Adaptive evolution leads to modifications in subtelomeric GC content in a zoonotic Cryptosporidium species.</title>
        <authorList>
            <person name="Li J."/>
            <person name="Feng Y."/>
            <person name="Xiao L."/>
        </authorList>
    </citation>
    <scope>NUCLEOTIDE SEQUENCE</scope>
    <source>
        <strain evidence="3">33844</strain>
    </source>
</reference>
<comment type="caution">
    <text evidence="3">The sequence shown here is derived from an EMBL/GenBank/DDBJ whole genome shotgun (WGS) entry which is preliminary data.</text>
</comment>
<dbReference type="PROSITE" id="PS51329">
    <property type="entry name" value="C_CAP_COFACTOR_C"/>
    <property type="match status" value="1"/>
</dbReference>
<comment type="similarity">
    <text evidence="1">Belongs to the TBCC family.</text>
</comment>
<dbReference type="Gene3D" id="2.160.20.70">
    <property type="match status" value="1"/>
</dbReference>
<dbReference type="EMBL" id="JAPCXC010000108">
    <property type="protein sequence ID" value="KAJ1605140.1"/>
    <property type="molecule type" value="Genomic_DNA"/>
</dbReference>
<dbReference type="OrthoDB" id="337973at2759"/>
<name>A0A9D5DF87_9CRYT</name>